<sequence length="472" mass="52482">MKLRASATGRRSTATGKLLATTAVSLLSLSSFPCCDAFAPPARLHARHNLHPSAARPTVSAYQGSSGLIDISAPDSTRDVYAMEQWAAEYGMQKAPGVELYTADGADWQLVTQAPIAAGSSVLYVPSDIVLGSNAVQQELGGSLEAAENALVQMEQGLQARLPLFRLMVKILAEWDAGAESPYFYWLNSLPRQFYNGVAMTDACFECLPPYAALLSMNERNAYSRFVNAIRKGFVPLNQNTVNDDRIVKWAYNVALTRFHEVWDPVRQKFIAPMADLLNHAAEPNCEIQFDPQGNCYVTSLYDIAPGSPLTVSYGDPTNPTPLFAKFGFLPMDCATVFCKAVHLESQIAELGYEYKDLLFQTETGEIAPKVWDIFLYELLQNNDPDSANAFYQACISNDEGTKQQYHDHYFQYTLDSLKNHVYELLASVDQLNYKAQSYDLETHPRVPVILAHNNLVRDTFSKTYALLEQMG</sequence>
<name>A0ABD3N6E5_9STRA</name>
<evidence type="ECO:0000259" key="2">
    <source>
        <dbReference type="PROSITE" id="PS50280"/>
    </source>
</evidence>
<dbReference type="InterPro" id="IPR050600">
    <property type="entry name" value="SETD3_SETD6_MTase"/>
</dbReference>
<dbReference type="PANTHER" id="PTHR13271">
    <property type="entry name" value="UNCHARACTERIZED PUTATIVE METHYLTRANSFERASE"/>
    <property type="match status" value="1"/>
</dbReference>
<protein>
    <recommendedName>
        <fullName evidence="2">SET domain-containing protein</fullName>
    </recommendedName>
</protein>
<evidence type="ECO:0000313" key="3">
    <source>
        <dbReference type="EMBL" id="KAL3771598.1"/>
    </source>
</evidence>
<dbReference type="PANTHER" id="PTHR13271:SF137">
    <property type="entry name" value="SET DOMAIN-CONTAINING PROTEIN"/>
    <property type="match status" value="1"/>
</dbReference>
<dbReference type="InterPro" id="IPR001214">
    <property type="entry name" value="SET_dom"/>
</dbReference>
<gene>
    <name evidence="3" type="ORF">ACHAWO_012331</name>
</gene>
<reference evidence="3 4" key="1">
    <citation type="submission" date="2024-10" db="EMBL/GenBank/DDBJ databases">
        <title>Updated reference genomes for cyclostephanoid diatoms.</title>
        <authorList>
            <person name="Roberts W.R."/>
            <person name="Alverson A.J."/>
        </authorList>
    </citation>
    <scope>NUCLEOTIDE SEQUENCE [LARGE SCALE GENOMIC DNA]</scope>
    <source>
        <strain evidence="3 4">AJA010-31</strain>
    </source>
</reference>
<dbReference type="Proteomes" id="UP001530400">
    <property type="component" value="Unassembled WGS sequence"/>
</dbReference>
<accession>A0ABD3N6E5</accession>
<feature type="chain" id="PRO_5044841441" description="SET domain-containing protein" evidence="1">
    <location>
        <begin position="38"/>
        <end position="472"/>
    </location>
</feature>
<dbReference type="EMBL" id="JALLPJ020001285">
    <property type="protein sequence ID" value="KAL3771598.1"/>
    <property type="molecule type" value="Genomic_DNA"/>
</dbReference>
<organism evidence="3 4">
    <name type="scientific">Cyclotella atomus</name>
    <dbReference type="NCBI Taxonomy" id="382360"/>
    <lineage>
        <taxon>Eukaryota</taxon>
        <taxon>Sar</taxon>
        <taxon>Stramenopiles</taxon>
        <taxon>Ochrophyta</taxon>
        <taxon>Bacillariophyta</taxon>
        <taxon>Coscinodiscophyceae</taxon>
        <taxon>Thalassiosirophycidae</taxon>
        <taxon>Stephanodiscales</taxon>
        <taxon>Stephanodiscaceae</taxon>
        <taxon>Cyclotella</taxon>
    </lineage>
</organism>
<dbReference type="InterPro" id="IPR046341">
    <property type="entry name" value="SET_dom_sf"/>
</dbReference>
<dbReference type="CDD" id="cd10527">
    <property type="entry name" value="SET_LSMT"/>
    <property type="match status" value="1"/>
</dbReference>
<keyword evidence="1" id="KW-0732">Signal</keyword>
<evidence type="ECO:0000313" key="4">
    <source>
        <dbReference type="Proteomes" id="UP001530400"/>
    </source>
</evidence>
<feature type="signal peptide" evidence="1">
    <location>
        <begin position="1"/>
        <end position="37"/>
    </location>
</feature>
<dbReference type="SUPFAM" id="SSF82199">
    <property type="entry name" value="SET domain"/>
    <property type="match status" value="1"/>
</dbReference>
<evidence type="ECO:0000256" key="1">
    <source>
        <dbReference type="SAM" id="SignalP"/>
    </source>
</evidence>
<dbReference type="AlphaFoldDB" id="A0ABD3N6E5"/>
<dbReference type="PROSITE" id="PS50280">
    <property type="entry name" value="SET"/>
    <property type="match status" value="1"/>
</dbReference>
<proteinExistence type="predicted"/>
<dbReference type="Gene3D" id="3.90.1410.10">
    <property type="entry name" value="set domain protein methyltransferase, domain 1"/>
    <property type="match status" value="1"/>
</dbReference>
<dbReference type="Pfam" id="PF00856">
    <property type="entry name" value="SET"/>
    <property type="match status" value="1"/>
</dbReference>
<comment type="caution">
    <text evidence="3">The sequence shown here is derived from an EMBL/GenBank/DDBJ whole genome shotgun (WGS) entry which is preliminary data.</text>
</comment>
<keyword evidence="4" id="KW-1185">Reference proteome</keyword>
<feature type="domain" description="SET" evidence="2">
    <location>
        <begin position="96"/>
        <end position="315"/>
    </location>
</feature>